<evidence type="ECO:0000259" key="1">
    <source>
        <dbReference type="Pfam" id="PF01521"/>
    </source>
</evidence>
<dbReference type="AlphaFoldDB" id="A0A017RTB4"/>
<comment type="caution">
    <text evidence="2">The sequence shown here is derived from an EMBL/GenBank/DDBJ whole genome shotgun (WGS) entry which is preliminary data.</text>
</comment>
<evidence type="ECO:0000313" key="3">
    <source>
        <dbReference type="Proteomes" id="UP000019681"/>
    </source>
</evidence>
<dbReference type="InterPro" id="IPR000361">
    <property type="entry name" value="ATAP_core_dom"/>
</dbReference>
<dbReference type="EMBL" id="AZQP01000032">
    <property type="protein sequence ID" value="EYE87983.1"/>
    <property type="molecule type" value="Genomic_DNA"/>
</dbReference>
<dbReference type="SUPFAM" id="SSF89360">
    <property type="entry name" value="HesB-like domain"/>
    <property type="match status" value="1"/>
</dbReference>
<reference evidence="2 3" key="1">
    <citation type="journal article" date="2014" name="Genome Announc.">
        <title>Draft Genome Sequence of Fervidicella metallireducens Strain AeBT, an Iron-Reducing Thermoanaerobe from the Great Artesian Basin.</title>
        <authorList>
            <person name="Patel B.K."/>
        </authorList>
    </citation>
    <scope>NUCLEOTIDE SEQUENCE [LARGE SCALE GENOMIC DNA]</scope>
    <source>
        <strain evidence="2 3">AeB</strain>
    </source>
</reference>
<sequence length="106" mass="11195">MKVSQVAIEKILDAVKEHNEKPTVRIYVAGVACSGAKFGIAFDDVKEGDETTEISGLTFITDTEYMPVYADGINIDFVTEPSEGFVITSLRPVAPSCGGGCSGCGQ</sequence>
<keyword evidence="3" id="KW-1185">Reference proteome</keyword>
<dbReference type="InterPro" id="IPR035903">
    <property type="entry name" value="HesB-like_dom_sf"/>
</dbReference>
<evidence type="ECO:0000313" key="2">
    <source>
        <dbReference type="EMBL" id="EYE87983.1"/>
    </source>
</evidence>
<name>A0A017RTB4_9CLOT</name>
<feature type="domain" description="Core" evidence="1">
    <location>
        <begin position="2"/>
        <end position="80"/>
    </location>
</feature>
<proteinExistence type="predicted"/>
<dbReference type="Proteomes" id="UP000019681">
    <property type="component" value="Unassembled WGS sequence"/>
</dbReference>
<dbReference type="Pfam" id="PF01521">
    <property type="entry name" value="Fe-S_biosyn"/>
    <property type="match status" value="1"/>
</dbReference>
<organism evidence="2 3">
    <name type="scientific">Fervidicella metallireducens AeB</name>
    <dbReference type="NCBI Taxonomy" id="1403537"/>
    <lineage>
        <taxon>Bacteria</taxon>
        <taxon>Bacillati</taxon>
        <taxon>Bacillota</taxon>
        <taxon>Clostridia</taxon>
        <taxon>Eubacteriales</taxon>
        <taxon>Clostridiaceae</taxon>
        <taxon>Fervidicella</taxon>
    </lineage>
</organism>
<dbReference type="STRING" id="1403537.Q428_10455"/>
<protein>
    <submittedName>
        <fullName evidence="2">Heme biosynthesis protein HemY</fullName>
    </submittedName>
</protein>
<gene>
    <name evidence="2" type="ORF">Q428_10455</name>
</gene>
<accession>A0A017RTB4</accession>
<dbReference type="Gene3D" id="2.60.300.12">
    <property type="entry name" value="HesB-like domain"/>
    <property type="match status" value="1"/>
</dbReference>